<keyword evidence="5 6" id="KW-0472">Membrane</keyword>
<comment type="caution">
    <text evidence="7">The sequence shown here is derived from an EMBL/GenBank/DDBJ whole genome shotgun (WGS) entry which is preliminary data.</text>
</comment>
<evidence type="ECO:0000256" key="1">
    <source>
        <dbReference type="ARBA" id="ARBA00004651"/>
    </source>
</evidence>
<dbReference type="InterPro" id="IPR050833">
    <property type="entry name" value="Poly_Biosynth_Transport"/>
</dbReference>
<keyword evidence="2" id="KW-1003">Cell membrane</keyword>
<reference evidence="8" key="1">
    <citation type="journal article" date="2019" name="Int. J. Syst. Evol. Microbiol.">
        <title>The Global Catalogue of Microorganisms (GCM) 10K type strain sequencing project: providing services to taxonomists for standard genome sequencing and annotation.</title>
        <authorList>
            <consortium name="The Broad Institute Genomics Platform"/>
            <consortium name="The Broad Institute Genome Sequencing Center for Infectious Disease"/>
            <person name="Wu L."/>
            <person name="Ma J."/>
        </authorList>
    </citation>
    <scope>NUCLEOTIDE SEQUENCE [LARGE SCALE GENOMIC DNA]</scope>
    <source>
        <strain evidence="8">KCTC 52438</strain>
    </source>
</reference>
<evidence type="ECO:0000313" key="8">
    <source>
        <dbReference type="Proteomes" id="UP001595476"/>
    </source>
</evidence>
<organism evidence="7 8">
    <name type="scientific">Litoribrevibacter euphylliae</name>
    <dbReference type="NCBI Taxonomy" id="1834034"/>
    <lineage>
        <taxon>Bacteria</taxon>
        <taxon>Pseudomonadati</taxon>
        <taxon>Pseudomonadota</taxon>
        <taxon>Gammaproteobacteria</taxon>
        <taxon>Oceanospirillales</taxon>
        <taxon>Oceanospirillaceae</taxon>
        <taxon>Litoribrevibacter</taxon>
    </lineage>
</organism>
<feature type="transmembrane region" description="Helical" evidence="6">
    <location>
        <begin position="259"/>
        <end position="281"/>
    </location>
</feature>
<name>A0ABV7H8Q2_9GAMM</name>
<feature type="transmembrane region" description="Helical" evidence="6">
    <location>
        <begin position="178"/>
        <end position="197"/>
    </location>
</feature>
<feature type="transmembrane region" description="Helical" evidence="6">
    <location>
        <begin position="42"/>
        <end position="67"/>
    </location>
</feature>
<feature type="transmembrane region" description="Helical" evidence="6">
    <location>
        <begin position="87"/>
        <end position="110"/>
    </location>
</feature>
<dbReference type="PANTHER" id="PTHR30250:SF11">
    <property type="entry name" value="O-ANTIGEN TRANSPORTER-RELATED"/>
    <property type="match status" value="1"/>
</dbReference>
<feature type="transmembrane region" description="Helical" evidence="6">
    <location>
        <begin position="153"/>
        <end position="172"/>
    </location>
</feature>
<feature type="transmembrane region" description="Helical" evidence="6">
    <location>
        <begin position="341"/>
        <end position="362"/>
    </location>
</feature>
<dbReference type="EMBL" id="JBHRSZ010000002">
    <property type="protein sequence ID" value="MFC3150299.1"/>
    <property type="molecule type" value="Genomic_DNA"/>
</dbReference>
<protein>
    <recommendedName>
        <fullName evidence="9">Polysaccharide biosynthesis protein C-terminal domain-containing protein</fullName>
    </recommendedName>
</protein>
<keyword evidence="3 6" id="KW-0812">Transmembrane</keyword>
<evidence type="ECO:0008006" key="9">
    <source>
        <dbReference type="Google" id="ProtNLM"/>
    </source>
</evidence>
<keyword evidence="8" id="KW-1185">Reference proteome</keyword>
<feature type="transmembrane region" description="Helical" evidence="6">
    <location>
        <begin position="122"/>
        <end position="141"/>
    </location>
</feature>
<gene>
    <name evidence="7" type="ORF">ACFOEK_04620</name>
</gene>
<evidence type="ECO:0000313" key="7">
    <source>
        <dbReference type="EMBL" id="MFC3150299.1"/>
    </source>
</evidence>
<sequence length="432" mass="48680">MVSSFINQLCLNFFSRALNVLASLLLTFVVTIELGVDGFGRFIFLYTLVLGIGTFSRFGLSLGLVRWGGFFYGKGNFEKLSETFVEVGLFIFYTALLMTLVVYFVVLGFFEDFNNNELKLMLLTAPFHSFVFCFGAYFKVIGKAHVSPIFENAGIVLMTLVFFYVLSYFPVLSGFSKLDFLTLSFLISTLLFFVISIRQGAAIFKLKASSSFFRVSFFKSYQWKEGMVDYAISDNINYFVQYGIVLVIGFILSDFEVGVFSIILRIALVLSFFVLVFNTLLDPKFSILFSKGDFNKIKSFANLSMLLMCLISAILVPFMLLFSDALLIFFSSDLIEYRNCFYFLLFGQVVNLVTGPTGPLLNMTGNQNKMRDNVLISSLILSILIIPLTLEFSLLGACLSIAISLSLRNALSYLCVRKCLGFYLVPTYTKVD</sequence>
<dbReference type="Proteomes" id="UP001595476">
    <property type="component" value="Unassembled WGS sequence"/>
</dbReference>
<evidence type="ECO:0000256" key="5">
    <source>
        <dbReference type="ARBA" id="ARBA00023136"/>
    </source>
</evidence>
<dbReference type="RefSeq" id="WP_386716847.1">
    <property type="nucleotide sequence ID" value="NZ_JBHRSZ010000002.1"/>
</dbReference>
<feature type="transmembrane region" description="Helical" evidence="6">
    <location>
        <begin position="17"/>
        <end position="36"/>
    </location>
</feature>
<keyword evidence="4 6" id="KW-1133">Transmembrane helix</keyword>
<dbReference type="PANTHER" id="PTHR30250">
    <property type="entry name" value="PST FAMILY PREDICTED COLANIC ACID TRANSPORTER"/>
    <property type="match status" value="1"/>
</dbReference>
<comment type="subcellular location">
    <subcellularLocation>
        <location evidence="1">Cell membrane</location>
        <topology evidence="1">Multi-pass membrane protein</topology>
    </subcellularLocation>
</comment>
<evidence type="ECO:0000256" key="6">
    <source>
        <dbReference type="SAM" id="Phobius"/>
    </source>
</evidence>
<feature type="transmembrane region" description="Helical" evidence="6">
    <location>
        <begin position="374"/>
        <end position="403"/>
    </location>
</feature>
<accession>A0ABV7H8Q2</accession>
<feature type="transmembrane region" description="Helical" evidence="6">
    <location>
        <begin position="302"/>
        <end position="329"/>
    </location>
</feature>
<evidence type="ECO:0000256" key="4">
    <source>
        <dbReference type="ARBA" id="ARBA00022989"/>
    </source>
</evidence>
<evidence type="ECO:0000256" key="3">
    <source>
        <dbReference type="ARBA" id="ARBA00022692"/>
    </source>
</evidence>
<proteinExistence type="predicted"/>
<feature type="transmembrane region" description="Helical" evidence="6">
    <location>
        <begin position="236"/>
        <end position="253"/>
    </location>
</feature>
<evidence type="ECO:0000256" key="2">
    <source>
        <dbReference type="ARBA" id="ARBA00022475"/>
    </source>
</evidence>